<reference evidence="3" key="1">
    <citation type="submission" date="2020-12" db="UniProtKB">
        <authorList>
            <consortium name="WormBaseParasite"/>
        </authorList>
    </citation>
    <scope>IDENTIFICATION</scope>
    <source>
        <strain evidence="3">MHco3</strain>
    </source>
</reference>
<sequence length="87" mass="10144">MSRIPHEASEDIRSDRRSRSTVLFGVIESPKDLNPSLKQCDLETKESTRQKIDEREHRKLRKEQAKSEDELDEANSGCAELHRIVKR</sequence>
<feature type="compositionally biased region" description="Basic and acidic residues" evidence="1">
    <location>
        <begin position="42"/>
        <end position="68"/>
    </location>
</feature>
<name>A0A7I4YV21_HAECO</name>
<dbReference type="OrthoDB" id="412793at2759"/>
<evidence type="ECO:0000256" key="1">
    <source>
        <dbReference type="SAM" id="MobiDB-lite"/>
    </source>
</evidence>
<evidence type="ECO:0000313" key="2">
    <source>
        <dbReference type="Proteomes" id="UP000025227"/>
    </source>
</evidence>
<dbReference type="Proteomes" id="UP000025227">
    <property type="component" value="Unplaced"/>
</dbReference>
<organism evidence="2 3">
    <name type="scientific">Haemonchus contortus</name>
    <name type="common">Barber pole worm</name>
    <dbReference type="NCBI Taxonomy" id="6289"/>
    <lineage>
        <taxon>Eukaryota</taxon>
        <taxon>Metazoa</taxon>
        <taxon>Ecdysozoa</taxon>
        <taxon>Nematoda</taxon>
        <taxon>Chromadorea</taxon>
        <taxon>Rhabditida</taxon>
        <taxon>Rhabditina</taxon>
        <taxon>Rhabditomorpha</taxon>
        <taxon>Strongyloidea</taxon>
        <taxon>Trichostrongylidae</taxon>
        <taxon>Haemonchus</taxon>
    </lineage>
</organism>
<accession>A0A7I4YV21</accession>
<evidence type="ECO:0000313" key="3">
    <source>
        <dbReference type="WBParaSite" id="HCON_00140780-00001"/>
    </source>
</evidence>
<keyword evidence="2" id="KW-1185">Reference proteome</keyword>
<protein>
    <submittedName>
        <fullName evidence="3">Uncharacterized protein</fullName>
    </submittedName>
</protein>
<dbReference type="WBParaSite" id="HCON_00140780-00001">
    <property type="protein sequence ID" value="HCON_00140780-00001"/>
    <property type="gene ID" value="HCON_00140780"/>
</dbReference>
<proteinExistence type="predicted"/>
<feature type="region of interest" description="Disordered" evidence="1">
    <location>
        <begin position="42"/>
        <end position="76"/>
    </location>
</feature>
<dbReference type="AlphaFoldDB" id="A0A7I4YV21"/>